<comment type="caution">
    <text evidence="3">The sequence shown here is derived from an EMBL/GenBank/DDBJ whole genome shotgun (WGS) entry which is preliminary data.</text>
</comment>
<name>A0A428WHZ3_AMYBA</name>
<dbReference type="EMBL" id="QHHU01000028">
    <property type="protein sequence ID" value="RSM42643.1"/>
    <property type="molecule type" value="Genomic_DNA"/>
</dbReference>
<dbReference type="Proteomes" id="UP000286716">
    <property type="component" value="Unassembled WGS sequence"/>
</dbReference>
<feature type="signal peptide" evidence="2">
    <location>
        <begin position="1"/>
        <end position="21"/>
    </location>
</feature>
<keyword evidence="4" id="KW-1185">Reference proteome</keyword>
<dbReference type="OrthoDB" id="9102188at2"/>
<reference evidence="3 4" key="1">
    <citation type="submission" date="2018-05" db="EMBL/GenBank/DDBJ databases">
        <title>Evolution of GPA BGCs.</title>
        <authorList>
            <person name="Waglechner N."/>
            <person name="Wright G.D."/>
        </authorList>
    </citation>
    <scope>NUCLEOTIDE SEQUENCE [LARGE SCALE GENOMIC DNA]</scope>
    <source>
        <strain evidence="3 4">DSM 5908</strain>
    </source>
</reference>
<dbReference type="PROSITE" id="PS51257">
    <property type="entry name" value="PROKAR_LIPOPROTEIN"/>
    <property type="match status" value="1"/>
</dbReference>
<sequence length="210" mass="21183">MSGGKVVLGAGILVTAWAVSACSGASAPPGPSASAPTSVTSSASTSGSGQPATESNPPGDIPDNQAFVAFTPPGAAFSVKIPEGWASTAAGATTTFTDKLNQVQVSTAAAATAPTAASVTATDVPAWRGQVPRFALGQVSTVTRQAGPAVLVTYQGDSAPNPVTGKVVRDAFEHYVFFHAGTRVDLTLSGPVNADNVDPWRTVTESLRWQ</sequence>
<feature type="compositionally biased region" description="Low complexity" evidence="1">
    <location>
        <begin position="25"/>
        <end position="53"/>
    </location>
</feature>
<feature type="region of interest" description="Disordered" evidence="1">
    <location>
        <begin position="25"/>
        <end position="65"/>
    </location>
</feature>
<organism evidence="3 4">
    <name type="scientific">Amycolatopsis balhimycina DSM 5908</name>
    <dbReference type="NCBI Taxonomy" id="1081091"/>
    <lineage>
        <taxon>Bacteria</taxon>
        <taxon>Bacillati</taxon>
        <taxon>Actinomycetota</taxon>
        <taxon>Actinomycetes</taxon>
        <taxon>Pseudonocardiales</taxon>
        <taxon>Pseudonocardiaceae</taxon>
        <taxon>Amycolatopsis</taxon>
    </lineage>
</organism>
<accession>A0A428WHZ3</accession>
<evidence type="ECO:0000313" key="4">
    <source>
        <dbReference type="Proteomes" id="UP000286716"/>
    </source>
</evidence>
<gene>
    <name evidence="3" type="ORF">DMA12_20690</name>
</gene>
<dbReference type="RefSeq" id="WP_020645878.1">
    <property type="nucleotide sequence ID" value="NZ_QHHU01000028.1"/>
</dbReference>
<feature type="chain" id="PRO_5038709535" description="Lipoprotein" evidence="2">
    <location>
        <begin position="22"/>
        <end position="210"/>
    </location>
</feature>
<proteinExistence type="predicted"/>
<evidence type="ECO:0000313" key="3">
    <source>
        <dbReference type="EMBL" id="RSM42643.1"/>
    </source>
</evidence>
<evidence type="ECO:0000256" key="1">
    <source>
        <dbReference type="SAM" id="MobiDB-lite"/>
    </source>
</evidence>
<evidence type="ECO:0008006" key="5">
    <source>
        <dbReference type="Google" id="ProtNLM"/>
    </source>
</evidence>
<keyword evidence="2" id="KW-0732">Signal</keyword>
<dbReference type="AlphaFoldDB" id="A0A428WHZ3"/>
<protein>
    <recommendedName>
        <fullName evidence="5">Lipoprotein</fullName>
    </recommendedName>
</protein>
<evidence type="ECO:0000256" key="2">
    <source>
        <dbReference type="SAM" id="SignalP"/>
    </source>
</evidence>